<feature type="transmembrane region" description="Helical" evidence="1">
    <location>
        <begin position="225"/>
        <end position="242"/>
    </location>
</feature>
<dbReference type="AlphaFoldDB" id="A0A378YW24"/>
<gene>
    <name evidence="2" type="ORF">NCTC13160_03851</name>
</gene>
<feature type="transmembrane region" description="Helical" evidence="1">
    <location>
        <begin position="362"/>
        <end position="380"/>
    </location>
</feature>
<feature type="transmembrane region" description="Helical" evidence="1">
    <location>
        <begin position="511"/>
        <end position="528"/>
    </location>
</feature>
<feature type="transmembrane region" description="Helical" evidence="1">
    <location>
        <begin position="33"/>
        <end position="52"/>
    </location>
</feature>
<evidence type="ECO:0000313" key="2">
    <source>
        <dbReference type="EMBL" id="SUA80641.1"/>
    </source>
</evidence>
<accession>A0A378YW24</accession>
<protein>
    <recommendedName>
        <fullName evidence="4">Transmembrane protein</fullName>
    </recommendedName>
</protein>
<keyword evidence="1" id="KW-0472">Membrane</keyword>
<evidence type="ECO:0000256" key="1">
    <source>
        <dbReference type="SAM" id="Phobius"/>
    </source>
</evidence>
<feature type="transmembrane region" description="Helical" evidence="1">
    <location>
        <begin position="248"/>
        <end position="266"/>
    </location>
</feature>
<keyword evidence="1" id="KW-1133">Transmembrane helix</keyword>
<dbReference type="EMBL" id="UGSG01000001">
    <property type="protein sequence ID" value="SUA80641.1"/>
    <property type="molecule type" value="Genomic_DNA"/>
</dbReference>
<dbReference type="Proteomes" id="UP000254573">
    <property type="component" value="Unassembled WGS sequence"/>
</dbReference>
<organism evidence="2 3">
    <name type="scientific">Pandoraea pnomenusa</name>
    <dbReference type="NCBI Taxonomy" id="93220"/>
    <lineage>
        <taxon>Bacteria</taxon>
        <taxon>Pseudomonadati</taxon>
        <taxon>Pseudomonadota</taxon>
        <taxon>Betaproteobacteria</taxon>
        <taxon>Burkholderiales</taxon>
        <taxon>Burkholderiaceae</taxon>
        <taxon>Pandoraea</taxon>
    </lineage>
</organism>
<evidence type="ECO:0008006" key="4">
    <source>
        <dbReference type="Google" id="ProtNLM"/>
    </source>
</evidence>
<feature type="transmembrane region" description="Helical" evidence="1">
    <location>
        <begin position="173"/>
        <end position="191"/>
    </location>
</feature>
<feature type="transmembrane region" description="Helical" evidence="1">
    <location>
        <begin position="338"/>
        <end position="356"/>
    </location>
</feature>
<name>A0A378YW24_9BURK</name>
<feature type="transmembrane region" description="Helical" evidence="1">
    <location>
        <begin position="400"/>
        <end position="417"/>
    </location>
</feature>
<evidence type="ECO:0000313" key="3">
    <source>
        <dbReference type="Proteomes" id="UP000254573"/>
    </source>
</evidence>
<feature type="transmembrane region" description="Helical" evidence="1">
    <location>
        <begin position="273"/>
        <end position="290"/>
    </location>
</feature>
<proteinExistence type="predicted"/>
<keyword evidence="1" id="KW-0812">Transmembrane</keyword>
<reference evidence="2 3" key="1">
    <citation type="submission" date="2018-06" db="EMBL/GenBank/DDBJ databases">
        <authorList>
            <consortium name="Pathogen Informatics"/>
            <person name="Doyle S."/>
        </authorList>
    </citation>
    <scope>NUCLEOTIDE SEQUENCE [LARGE SCALE GENOMIC DNA]</scope>
    <source>
        <strain evidence="2 3">NCTC13160</strain>
    </source>
</reference>
<sequence length="567" mass="61064">MPSHSGVPVPDELSDTTPARFARLPAAYRRTQWQWTIAGISALAMVLCLVAWQTLAHITLAQRAGVQFRAQRNAAALAQRISHAAATGMPIARISRIDEAFEKCLLSEPDIQSIRLLNLSSGSVIARADRAPAVHAHPLEATSEVVINGTARYTVRVSAAWTPGESTSLMQTVWLFLVALASGGCMIYEFMRYRRCRDVIEDKPAAGRARRIEWQRMADDATRRFARVLVATSLGAILAWCLHASAPMFAAITLGAIVGTLLSRGLDRYGLPRFPPIFLCLATGCVLMVLDLPEPWWGIAPVAAGVLLLDTSSADAFVPTQRLGAARRFHSGLPGFDAAIATGLLVGGPVWGIALAVAAPAWWMPLLLLVPAAFGAAMSASHGPDRFVRAHAGDLTPTPALVAAVALTGVGLGLVALTPDATSPHALHTFRALNPDWRGMLLCFVIWLVLQIRWHPLHGMTAMLLASVAALSPMLAPDWEIIALVGKAYLLGEAWRAVSRLTGVADWCHRGFWFAVTAIAAGSIWYVVDLLTASAPSSDYAFGMMGLPMLLGAWAIDRWVEWQHDTP</sequence>
<feature type="transmembrane region" description="Helical" evidence="1">
    <location>
        <begin position="437"/>
        <end position="454"/>
    </location>
</feature>